<gene>
    <name evidence="3" type="ORF">BAL341_1163</name>
</gene>
<dbReference type="Pfam" id="PF20789">
    <property type="entry name" value="4HBT_3C"/>
    <property type="match status" value="1"/>
</dbReference>
<dbReference type="AlphaFoldDB" id="A0A486XKM4"/>
<dbReference type="InterPro" id="IPR049450">
    <property type="entry name" value="ACOT8-like_C"/>
</dbReference>
<accession>A0A486XKM4</accession>
<evidence type="ECO:0000259" key="1">
    <source>
        <dbReference type="Pfam" id="PF13622"/>
    </source>
</evidence>
<protein>
    <submittedName>
        <fullName evidence="3">TesB-like acyl-CoA thioesterase 1</fullName>
    </submittedName>
</protein>
<feature type="domain" description="Acyl-CoA thioesterase-like C-terminal" evidence="2">
    <location>
        <begin position="131"/>
        <end position="262"/>
    </location>
</feature>
<feature type="domain" description="Acyl-CoA thioesterase-like N-terminal HotDog" evidence="1">
    <location>
        <begin position="23"/>
        <end position="106"/>
    </location>
</feature>
<proteinExistence type="predicted"/>
<organism evidence="3">
    <name type="scientific">Rheinheimera sp. BAL341</name>
    <dbReference type="NCBI Taxonomy" id="1708203"/>
    <lineage>
        <taxon>Bacteria</taxon>
        <taxon>Pseudomonadati</taxon>
        <taxon>Pseudomonadota</taxon>
        <taxon>Gammaproteobacteria</taxon>
        <taxon>Chromatiales</taxon>
        <taxon>Chromatiaceae</taxon>
        <taxon>Rheinheimera</taxon>
    </lineage>
</organism>
<dbReference type="InterPro" id="IPR029069">
    <property type="entry name" value="HotDog_dom_sf"/>
</dbReference>
<dbReference type="InterPro" id="IPR042171">
    <property type="entry name" value="Acyl-CoA_hotdog"/>
</dbReference>
<name>A0A486XKM4_9GAMM</name>
<dbReference type="InterPro" id="IPR049449">
    <property type="entry name" value="TesB_ACOT8-like_N"/>
</dbReference>
<dbReference type="Gene3D" id="2.40.160.210">
    <property type="entry name" value="Acyl-CoA thioesterase, double hotdog domain"/>
    <property type="match status" value="1"/>
</dbReference>
<evidence type="ECO:0000259" key="2">
    <source>
        <dbReference type="Pfam" id="PF20789"/>
    </source>
</evidence>
<evidence type="ECO:0000313" key="3">
    <source>
        <dbReference type="EMBL" id="VHO03013.1"/>
    </source>
</evidence>
<dbReference type="Pfam" id="PF13622">
    <property type="entry name" value="4HBT_3"/>
    <property type="match status" value="1"/>
</dbReference>
<sequence>MHFSQVMQQFAADKPDNLLIDVPPAWGQGRAVFGGMAAALAMAHLLPVIPQDIPLRSVSVSFVAPLNTGPATVQRRILRQGKSVIQAQVNIEQDGQVALVLLASFGAARPSAHQLNADMAPNWQTDKTLTIPKQGPVPEFTTHFDYRIAHGQLPFSASPLRQLGGDIRMAGSESSQAGVLELLALVDAWPPVSLTLLNQPAPASSLTWTIEFIAHDLPFSNTDWWRYLAEIDYGADGYHHISAKLWQPDGKLAAISRQTVTVFA</sequence>
<dbReference type="EMBL" id="CAAJGR010000078">
    <property type="protein sequence ID" value="VHO03013.1"/>
    <property type="molecule type" value="Genomic_DNA"/>
</dbReference>
<dbReference type="SUPFAM" id="SSF54637">
    <property type="entry name" value="Thioesterase/thiol ester dehydrase-isomerase"/>
    <property type="match status" value="2"/>
</dbReference>
<reference evidence="3" key="1">
    <citation type="submission" date="2019-04" db="EMBL/GenBank/DDBJ databases">
        <authorList>
            <person name="Brambilla D."/>
        </authorList>
    </citation>
    <scope>NUCLEOTIDE SEQUENCE</scope>
    <source>
        <strain evidence="3">BAL1</strain>
    </source>
</reference>